<organism evidence="4 5">
    <name type="scientific">Metaclostridioides mangenotii</name>
    <dbReference type="NCBI Taxonomy" id="1540"/>
    <lineage>
        <taxon>Bacteria</taxon>
        <taxon>Bacillati</taxon>
        <taxon>Bacillota</taxon>
        <taxon>Clostridia</taxon>
        <taxon>Peptostreptococcales</taxon>
        <taxon>Peptostreptococcaceae</taxon>
        <taxon>Metaclostridioides</taxon>
    </lineage>
</organism>
<dbReference type="RefSeq" id="WP_209457175.1">
    <property type="nucleotide sequence ID" value="NZ_BAAACS010000004.1"/>
</dbReference>
<dbReference type="PANTHER" id="PTHR21666">
    <property type="entry name" value="PEPTIDASE-RELATED"/>
    <property type="match status" value="1"/>
</dbReference>
<evidence type="ECO:0000259" key="3">
    <source>
        <dbReference type="Pfam" id="PF01551"/>
    </source>
</evidence>
<dbReference type="Pfam" id="PF01551">
    <property type="entry name" value="Peptidase_M23"/>
    <property type="match status" value="1"/>
</dbReference>
<feature type="domain" description="M23ase beta-sheet core" evidence="3">
    <location>
        <begin position="122"/>
        <end position="221"/>
    </location>
</feature>
<feature type="compositionally biased region" description="Basic and acidic residues" evidence="1">
    <location>
        <begin position="72"/>
        <end position="90"/>
    </location>
</feature>
<dbReference type="Proteomes" id="UP000767291">
    <property type="component" value="Unassembled WGS sequence"/>
</dbReference>
<feature type="transmembrane region" description="Helical" evidence="2">
    <location>
        <begin position="12"/>
        <end position="30"/>
    </location>
</feature>
<evidence type="ECO:0000256" key="1">
    <source>
        <dbReference type="SAM" id="MobiDB-lite"/>
    </source>
</evidence>
<keyword evidence="5" id="KW-1185">Reference proteome</keyword>
<keyword evidence="2" id="KW-0812">Transmembrane</keyword>
<proteinExistence type="predicted"/>
<dbReference type="SUPFAM" id="SSF51261">
    <property type="entry name" value="Duplicated hybrid motif"/>
    <property type="match status" value="1"/>
</dbReference>
<dbReference type="CDD" id="cd12797">
    <property type="entry name" value="M23_peptidase"/>
    <property type="match status" value="1"/>
</dbReference>
<dbReference type="Gene3D" id="2.70.70.10">
    <property type="entry name" value="Glucose Permease (Domain IIA)"/>
    <property type="match status" value="1"/>
</dbReference>
<protein>
    <submittedName>
        <fullName evidence="4">Murein DD-endopeptidase MepM/ murein hydrolase activator NlpD</fullName>
    </submittedName>
</protein>
<comment type="caution">
    <text evidence="4">The sequence shown here is derived from an EMBL/GenBank/DDBJ whole genome shotgun (WGS) entry which is preliminary data.</text>
</comment>
<keyword evidence="2" id="KW-1133">Transmembrane helix</keyword>
<dbReference type="InterPro" id="IPR011055">
    <property type="entry name" value="Dup_hybrid_motif"/>
</dbReference>
<dbReference type="InterPro" id="IPR016047">
    <property type="entry name" value="M23ase_b-sheet_dom"/>
</dbReference>
<feature type="region of interest" description="Disordered" evidence="1">
    <location>
        <begin position="57"/>
        <end position="90"/>
    </location>
</feature>
<dbReference type="PANTHER" id="PTHR21666:SF291">
    <property type="entry name" value="STAGE II SPORULATION PROTEIN Q"/>
    <property type="match status" value="1"/>
</dbReference>
<gene>
    <name evidence="4" type="ORF">J2Z43_002177</name>
</gene>
<accession>A0ABS4ECV0</accession>
<keyword evidence="4" id="KW-0378">Hydrolase</keyword>
<dbReference type="EMBL" id="JAGGJX010000004">
    <property type="protein sequence ID" value="MBP1855779.1"/>
    <property type="molecule type" value="Genomic_DNA"/>
</dbReference>
<sequence length="226" mass="25290">MKKRLLEKDGFYLSLFVCVCLIAVGGVWFTNSNVDKLASNNEKLENSNKDNEIHLIENNKNDKVPTATDSKQNLEKAKQTEDKNVSKAENKTSKLSYLGTEVLREYSEKKPTYSKTLDVWEIHKALDISSTKGSDVKSLTSGVVTDVFSSDKYGYSVKVKNEEKGIVVVYSNLDKDTKVEKDQKIAEGQVLGKVGESSKAESEDGSHIHLEVYKNDKLVDPSEFLK</sequence>
<dbReference type="InterPro" id="IPR050570">
    <property type="entry name" value="Cell_wall_metabolism_enzyme"/>
</dbReference>
<evidence type="ECO:0000313" key="5">
    <source>
        <dbReference type="Proteomes" id="UP000767291"/>
    </source>
</evidence>
<name>A0ABS4ECV0_9FIRM</name>
<evidence type="ECO:0000256" key="2">
    <source>
        <dbReference type="SAM" id="Phobius"/>
    </source>
</evidence>
<reference evidence="4 5" key="1">
    <citation type="submission" date="2021-03" db="EMBL/GenBank/DDBJ databases">
        <title>Genomic Encyclopedia of Type Strains, Phase IV (KMG-IV): sequencing the most valuable type-strain genomes for metagenomic binning, comparative biology and taxonomic classification.</title>
        <authorList>
            <person name="Goeker M."/>
        </authorList>
    </citation>
    <scope>NUCLEOTIDE SEQUENCE [LARGE SCALE GENOMIC DNA]</scope>
    <source>
        <strain evidence="4 5">DSM 1289</strain>
    </source>
</reference>
<keyword evidence="2" id="KW-0472">Membrane</keyword>
<evidence type="ECO:0000313" key="4">
    <source>
        <dbReference type="EMBL" id="MBP1855779.1"/>
    </source>
</evidence>
<dbReference type="GO" id="GO:0016787">
    <property type="term" value="F:hydrolase activity"/>
    <property type="evidence" value="ECO:0007669"/>
    <property type="project" value="UniProtKB-KW"/>
</dbReference>